<feature type="non-terminal residue" evidence="3">
    <location>
        <position position="201"/>
    </location>
</feature>
<organism evidence="3 4">
    <name type="scientific">Apolygus lucorum</name>
    <name type="common">Small green plant bug</name>
    <name type="synonym">Lygocoris lucorum</name>
    <dbReference type="NCBI Taxonomy" id="248454"/>
    <lineage>
        <taxon>Eukaryota</taxon>
        <taxon>Metazoa</taxon>
        <taxon>Ecdysozoa</taxon>
        <taxon>Arthropoda</taxon>
        <taxon>Hexapoda</taxon>
        <taxon>Insecta</taxon>
        <taxon>Pterygota</taxon>
        <taxon>Neoptera</taxon>
        <taxon>Paraneoptera</taxon>
        <taxon>Hemiptera</taxon>
        <taxon>Heteroptera</taxon>
        <taxon>Panheteroptera</taxon>
        <taxon>Cimicomorpha</taxon>
        <taxon>Miridae</taxon>
        <taxon>Mirini</taxon>
        <taxon>Apolygus</taxon>
    </lineage>
</organism>
<evidence type="ECO:0000313" key="3">
    <source>
        <dbReference type="EMBL" id="KAF6207294.1"/>
    </source>
</evidence>
<gene>
    <name evidence="3" type="ORF">GE061_018535</name>
</gene>
<feature type="chain" id="PRO_5035721258" evidence="2">
    <location>
        <begin position="27"/>
        <end position="201"/>
    </location>
</feature>
<name>A0A8S9XFI5_APOLU</name>
<keyword evidence="2" id="KW-0732">Signal</keyword>
<accession>A0A8S9XFI5</accession>
<reference evidence="3" key="1">
    <citation type="journal article" date="2021" name="Mol. Ecol. Resour.">
        <title>Apolygus lucorum genome provides insights into omnivorousness and mesophyll feeding.</title>
        <authorList>
            <person name="Liu Y."/>
            <person name="Liu H."/>
            <person name="Wang H."/>
            <person name="Huang T."/>
            <person name="Liu B."/>
            <person name="Yang B."/>
            <person name="Yin L."/>
            <person name="Li B."/>
            <person name="Zhang Y."/>
            <person name="Zhang S."/>
            <person name="Jiang F."/>
            <person name="Zhang X."/>
            <person name="Ren Y."/>
            <person name="Wang B."/>
            <person name="Wang S."/>
            <person name="Lu Y."/>
            <person name="Wu K."/>
            <person name="Fan W."/>
            <person name="Wang G."/>
        </authorList>
    </citation>
    <scope>NUCLEOTIDE SEQUENCE</scope>
    <source>
        <strain evidence="3">12Hb</strain>
    </source>
</reference>
<evidence type="ECO:0000313" key="4">
    <source>
        <dbReference type="Proteomes" id="UP000466442"/>
    </source>
</evidence>
<keyword evidence="1" id="KW-0812">Transmembrane</keyword>
<dbReference type="AlphaFoldDB" id="A0A8S9XFI5"/>
<comment type="caution">
    <text evidence="3">The sequence shown here is derived from an EMBL/GenBank/DDBJ whole genome shotgun (WGS) entry which is preliminary data.</text>
</comment>
<feature type="signal peptide" evidence="2">
    <location>
        <begin position="1"/>
        <end position="26"/>
    </location>
</feature>
<keyword evidence="1" id="KW-0472">Membrane</keyword>
<dbReference type="OrthoDB" id="6618165at2759"/>
<protein>
    <submittedName>
        <fullName evidence="3">Uncharacterized protein</fullName>
    </submittedName>
</protein>
<dbReference type="Proteomes" id="UP000466442">
    <property type="component" value="Unassembled WGS sequence"/>
</dbReference>
<evidence type="ECO:0000256" key="2">
    <source>
        <dbReference type="SAM" id="SignalP"/>
    </source>
</evidence>
<dbReference type="EMBL" id="WIXP02000008">
    <property type="protein sequence ID" value="KAF6207294.1"/>
    <property type="molecule type" value="Genomic_DNA"/>
</dbReference>
<keyword evidence="1" id="KW-1133">Transmembrane helix</keyword>
<evidence type="ECO:0000256" key="1">
    <source>
        <dbReference type="SAM" id="Phobius"/>
    </source>
</evidence>
<keyword evidence="4" id="KW-1185">Reference proteome</keyword>
<sequence>NIAVHRPKMVFKQVTVFALLVGAALSDAPFPTGDVVANTVAGGSAPYPSAPVLPPQAAPPSYTKWEHDNDQTISLQSGYEGYLVPAEPSLSLGDILRTAGLITLAPPFAKIGIKFALKFGVWFLGFAALFLLGSLVTSTVCTLTPLCTISFIGLGPFAKETVRSYISEDRLNSATQFVMEAVRKYKALNKKTTDDQTVKRR</sequence>
<proteinExistence type="predicted"/>
<feature type="transmembrane region" description="Helical" evidence="1">
    <location>
        <begin position="121"/>
        <end position="154"/>
    </location>
</feature>